<proteinExistence type="predicted"/>
<dbReference type="InterPro" id="IPR052016">
    <property type="entry name" value="Bact_Sigma-Reg"/>
</dbReference>
<dbReference type="PROSITE" id="PS51746">
    <property type="entry name" value="PPM_2"/>
    <property type="match status" value="1"/>
</dbReference>
<gene>
    <name evidence="3" type="primary">rsbU</name>
    <name evidence="3" type="ORF">GCM10011398_36810</name>
</gene>
<dbReference type="Proteomes" id="UP000622860">
    <property type="component" value="Unassembled WGS sequence"/>
</dbReference>
<dbReference type="InterPro" id="IPR001932">
    <property type="entry name" value="PPM-type_phosphatase-like_dom"/>
</dbReference>
<dbReference type="Pfam" id="PF08673">
    <property type="entry name" value="RsbU_N"/>
    <property type="match status" value="1"/>
</dbReference>
<dbReference type="PANTHER" id="PTHR43156:SF15">
    <property type="entry name" value="PHOSPHOSERINE PHOSPHATASE RSBU"/>
    <property type="match status" value="1"/>
</dbReference>
<evidence type="ECO:0000256" key="1">
    <source>
        <dbReference type="ARBA" id="ARBA00022801"/>
    </source>
</evidence>
<dbReference type="AlphaFoldDB" id="A0A917HS80"/>
<name>A0A917HS80_9BACI</name>
<dbReference type="InterPro" id="IPR014787">
    <property type="entry name" value="PSer_Pase_RsbU_N"/>
</dbReference>
<keyword evidence="1" id="KW-0378">Hydrolase</keyword>
<sequence>MDTVNLDAANYKDLLKRYIDTQDEQSLYGAEQISKLFIKNNVPPEEIINLHIQALSELYPNLSEKTGHSMNFLLETMISYGMAHQEYQTLREKQLELKTEIAVAAGMQETLLATTKPSIDGLDIGVISVPAHQMNGDYHHFIKGRDGSLGVAIADVIGKGVPAALCMSMIKYSMDSLPEESMSPKAILENLNRVVFRNVDPSMFITMFYAQFIPSEQKLRYSSAGHEPGFYYRKKEDTFEEIEAKGLVLGVSSDANYERYEQRVEKGDMVILLTDGVTECRDGDRFIESEEVLEVIKGYAHLPAQDIVDHVYKHFERLQNFQLRDDFTLIILRREV</sequence>
<dbReference type="EMBL" id="BMFR01000027">
    <property type="protein sequence ID" value="GGG87602.1"/>
    <property type="molecule type" value="Genomic_DNA"/>
</dbReference>
<reference evidence="3" key="2">
    <citation type="submission" date="2020-09" db="EMBL/GenBank/DDBJ databases">
        <authorList>
            <person name="Sun Q."/>
            <person name="Zhou Y."/>
        </authorList>
    </citation>
    <scope>NUCLEOTIDE SEQUENCE</scope>
    <source>
        <strain evidence="3">CGMCC 1.12754</strain>
    </source>
</reference>
<dbReference type="InterPro" id="IPR036457">
    <property type="entry name" value="PPM-type-like_dom_sf"/>
</dbReference>
<protein>
    <submittedName>
        <fullName evidence="3">Phosphoserine phosphatase RsbU</fullName>
    </submittedName>
</protein>
<dbReference type="FunFam" id="3.60.40.10:FF:000045">
    <property type="entry name" value="Stage II sporulation protein E"/>
    <property type="match status" value="1"/>
</dbReference>
<evidence type="ECO:0000313" key="3">
    <source>
        <dbReference type="EMBL" id="GGG87602.1"/>
    </source>
</evidence>
<dbReference type="Pfam" id="PF07228">
    <property type="entry name" value="SpoIIE"/>
    <property type="match status" value="1"/>
</dbReference>
<dbReference type="RefSeq" id="WP_188456842.1">
    <property type="nucleotide sequence ID" value="NZ_BMFR01000027.1"/>
</dbReference>
<comment type="caution">
    <text evidence="3">The sequence shown here is derived from an EMBL/GenBank/DDBJ whole genome shotgun (WGS) entry which is preliminary data.</text>
</comment>
<dbReference type="GO" id="GO:0016791">
    <property type="term" value="F:phosphatase activity"/>
    <property type="evidence" value="ECO:0007669"/>
    <property type="project" value="TreeGrafter"/>
</dbReference>
<dbReference type="InterPro" id="IPR017944">
    <property type="entry name" value="KaiA/RbsU_helical_domain_sf"/>
</dbReference>
<reference evidence="3" key="1">
    <citation type="journal article" date="2014" name="Int. J. Syst. Evol. Microbiol.">
        <title>Complete genome sequence of Corynebacterium casei LMG S-19264T (=DSM 44701T), isolated from a smear-ripened cheese.</title>
        <authorList>
            <consortium name="US DOE Joint Genome Institute (JGI-PGF)"/>
            <person name="Walter F."/>
            <person name="Albersmeier A."/>
            <person name="Kalinowski J."/>
            <person name="Ruckert C."/>
        </authorList>
    </citation>
    <scope>NUCLEOTIDE SEQUENCE</scope>
    <source>
        <strain evidence="3">CGMCC 1.12754</strain>
    </source>
</reference>
<dbReference type="SUPFAM" id="SSF101215">
    <property type="entry name" value="KaiA/RbsU domain"/>
    <property type="match status" value="1"/>
</dbReference>
<dbReference type="SMART" id="SM00331">
    <property type="entry name" value="PP2C_SIG"/>
    <property type="match status" value="1"/>
</dbReference>
<organism evidence="3 4">
    <name type="scientific">Virgibacillus oceani</name>
    <dbReference type="NCBI Taxonomy" id="1479511"/>
    <lineage>
        <taxon>Bacteria</taxon>
        <taxon>Bacillati</taxon>
        <taxon>Bacillota</taxon>
        <taxon>Bacilli</taxon>
        <taxon>Bacillales</taxon>
        <taxon>Bacillaceae</taxon>
        <taxon>Virgibacillus</taxon>
    </lineage>
</organism>
<feature type="domain" description="PPM-type phosphatase" evidence="2">
    <location>
        <begin position="123"/>
        <end position="334"/>
    </location>
</feature>
<evidence type="ECO:0000313" key="4">
    <source>
        <dbReference type="Proteomes" id="UP000622860"/>
    </source>
</evidence>
<dbReference type="Gene3D" id="3.60.40.10">
    <property type="entry name" value="PPM-type phosphatase domain"/>
    <property type="match status" value="1"/>
</dbReference>
<dbReference type="PANTHER" id="PTHR43156">
    <property type="entry name" value="STAGE II SPORULATION PROTEIN E-RELATED"/>
    <property type="match status" value="1"/>
</dbReference>
<evidence type="ECO:0000259" key="2">
    <source>
        <dbReference type="PROSITE" id="PS51746"/>
    </source>
</evidence>
<accession>A0A917HS80</accession>
<dbReference type="SUPFAM" id="SSF81606">
    <property type="entry name" value="PP2C-like"/>
    <property type="match status" value="1"/>
</dbReference>
<dbReference type="Gene3D" id="1.10.1240.30">
    <property type="entry name" value="KaiA/RbsU domain"/>
    <property type="match status" value="1"/>
</dbReference>
<keyword evidence="4" id="KW-1185">Reference proteome</keyword>